<evidence type="ECO:0000259" key="2">
    <source>
        <dbReference type="PROSITE" id="PS50097"/>
    </source>
</evidence>
<dbReference type="Pfam" id="PF00651">
    <property type="entry name" value="BTB"/>
    <property type="match status" value="2"/>
</dbReference>
<dbReference type="InterPro" id="IPR000210">
    <property type="entry name" value="BTB/POZ_dom"/>
</dbReference>
<evidence type="ECO:0000256" key="1">
    <source>
        <dbReference type="SAM" id="MobiDB-lite"/>
    </source>
</evidence>
<name>A0A559MC93_9HELO</name>
<dbReference type="InterPro" id="IPR011333">
    <property type="entry name" value="SKP1/BTB/POZ_sf"/>
</dbReference>
<evidence type="ECO:0000313" key="3">
    <source>
        <dbReference type="EMBL" id="TVY90572.1"/>
    </source>
</evidence>
<feature type="domain" description="BTB" evidence="2">
    <location>
        <begin position="338"/>
        <end position="406"/>
    </location>
</feature>
<feature type="compositionally biased region" description="Basic and acidic residues" evidence="1">
    <location>
        <begin position="1"/>
        <end position="13"/>
    </location>
</feature>
<dbReference type="PANTHER" id="PTHR47843">
    <property type="entry name" value="BTB DOMAIN-CONTAINING PROTEIN-RELATED"/>
    <property type="match status" value="1"/>
</dbReference>
<dbReference type="AlphaFoldDB" id="A0A559MC93"/>
<dbReference type="SMART" id="SM00225">
    <property type="entry name" value="BTB"/>
    <property type="match status" value="2"/>
</dbReference>
<dbReference type="PROSITE" id="PS50097">
    <property type="entry name" value="BTB"/>
    <property type="match status" value="2"/>
</dbReference>
<feature type="domain" description="BTB" evidence="2">
    <location>
        <begin position="34"/>
        <end position="100"/>
    </location>
</feature>
<accession>A0A559MC93</accession>
<comment type="caution">
    <text evidence="3">The sequence shown here is derived from an EMBL/GenBank/DDBJ whole genome shotgun (WGS) entry which is preliminary data.</text>
</comment>
<proteinExistence type="predicted"/>
<dbReference type="PANTHER" id="PTHR47843:SF5">
    <property type="entry name" value="BTB_POZ DOMAIN PROTEIN"/>
    <property type="match status" value="1"/>
</dbReference>
<keyword evidence="4" id="KW-1185">Reference proteome</keyword>
<dbReference type="CDD" id="cd18186">
    <property type="entry name" value="BTB_POZ_ZBTB_KLHL-like"/>
    <property type="match status" value="1"/>
</dbReference>
<evidence type="ECO:0000313" key="4">
    <source>
        <dbReference type="Proteomes" id="UP000315522"/>
    </source>
</evidence>
<dbReference type="SUPFAM" id="SSF54695">
    <property type="entry name" value="POZ domain"/>
    <property type="match status" value="2"/>
</dbReference>
<feature type="region of interest" description="Disordered" evidence="1">
    <location>
        <begin position="270"/>
        <end position="291"/>
    </location>
</feature>
<sequence>MAGTKRTFDEMARADQPTGLPPKTASLLETELWSDLTIKCQEREFHVHKVIVGLQSEPLAAHFKPPFIESAGVVNLPDDESEILASLVQFFYTGDFTIESIQLFDTPPSKVNKNMDVALQPVEEVEVVEGGAVREVGEDYEMERTQTPSEPLITVVKVYIMADKYDVPALKKLATTKYMDLLQTEWGSESFSQSLELLFDQTMESDRMLKDVAIAFAGGKAQELMDREDFVSMIKENGDIGAEVFKACLALSKVREASAPMAQLPNPACVSTLPNHPPTAEQEDRPKTSSQNLYEEPVNDNFIDFHFHTQRKRSFDIMSGPSGLSPMTAGLLESGKYSDLTLKTSDGKVYQLHRSVVCLQSKPLAACVDGNFMEANTKTIDLKDDDPYTVDLFIKFLYTADYDVPKMPVTSHDPAVVNTTEPNQLLVHTKVYILAEKYDVSALKVVASKKFQSSLSSYGLSEFFVTSLELMFTQTPENDRLLKDLALKFAGNNYRELADRGDFIALCRHNGEVASEVIKAIASIPLSERCPNCTKTAELNPAKLYYTCDYGYMHYFN</sequence>
<protein>
    <recommendedName>
        <fullName evidence="2">BTB domain-containing protein</fullName>
    </recommendedName>
</protein>
<feature type="region of interest" description="Disordered" evidence="1">
    <location>
        <begin position="1"/>
        <end position="21"/>
    </location>
</feature>
<organism evidence="3 4">
    <name type="scientific">Lachnellula willkommii</name>
    <dbReference type="NCBI Taxonomy" id="215461"/>
    <lineage>
        <taxon>Eukaryota</taxon>
        <taxon>Fungi</taxon>
        <taxon>Dikarya</taxon>
        <taxon>Ascomycota</taxon>
        <taxon>Pezizomycotina</taxon>
        <taxon>Leotiomycetes</taxon>
        <taxon>Helotiales</taxon>
        <taxon>Lachnaceae</taxon>
        <taxon>Lachnellula</taxon>
    </lineage>
</organism>
<dbReference type="EMBL" id="QGML01000816">
    <property type="protein sequence ID" value="TVY90572.1"/>
    <property type="molecule type" value="Genomic_DNA"/>
</dbReference>
<gene>
    <name evidence="3" type="ORF">LAWI1_G002951</name>
</gene>
<dbReference type="Gene3D" id="3.30.710.10">
    <property type="entry name" value="Potassium Channel Kv1.1, Chain A"/>
    <property type="match status" value="2"/>
</dbReference>
<dbReference type="Proteomes" id="UP000315522">
    <property type="component" value="Unassembled WGS sequence"/>
</dbReference>
<reference evidence="3 4" key="1">
    <citation type="submission" date="2018-05" db="EMBL/GenBank/DDBJ databases">
        <title>Genome sequencing and assembly of the regulated plant pathogen Lachnellula willkommii and related sister species for the development of diagnostic species identification markers.</title>
        <authorList>
            <person name="Giroux E."/>
            <person name="Bilodeau G."/>
        </authorList>
    </citation>
    <scope>NUCLEOTIDE SEQUENCE [LARGE SCALE GENOMIC DNA]</scope>
    <source>
        <strain evidence="3 4">CBS 172.35</strain>
    </source>
</reference>